<comment type="caution">
    <text evidence="8">The sequence shown here is derived from an EMBL/GenBank/DDBJ whole genome shotgun (WGS) entry which is preliminary data.</text>
</comment>
<keyword evidence="6" id="KW-0695">RNA-directed DNA polymerase</keyword>
<dbReference type="AlphaFoldDB" id="A0AAV7TY76"/>
<evidence type="ECO:0000256" key="3">
    <source>
        <dbReference type="ARBA" id="ARBA00022722"/>
    </source>
</evidence>
<evidence type="ECO:0000256" key="6">
    <source>
        <dbReference type="ARBA" id="ARBA00022918"/>
    </source>
</evidence>
<keyword evidence="9" id="KW-1185">Reference proteome</keyword>
<dbReference type="Pfam" id="PF17917">
    <property type="entry name" value="RT_RNaseH"/>
    <property type="match status" value="1"/>
</dbReference>
<evidence type="ECO:0000256" key="5">
    <source>
        <dbReference type="ARBA" id="ARBA00022801"/>
    </source>
</evidence>
<dbReference type="GO" id="GO:0004519">
    <property type="term" value="F:endonuclease activity"/>
    <property type="evidence" value="ECO:0007669"/>
    <property type="project" value="UniProtKB-KW"/>
</dbReference>
<name>A0AAV7TY76_PLEWA</name>
<dbReference type="InterPro" id="IPR043128">
    <property type="entry name" value="Rev_trsase/Diguanyl_cyclase"/>
</dbReference>
<dbReference type="SUPFAM" id="SSF56672">
    <property type="entry name" value="DNA/RNA polymerases"/>
    <property type="match status" value="1"/>
</dbReference>
<evidence type="ECO:0000313" key="9">
    <source>
        <dbReference type="Proteomes" id="UP001066276"/>
    </source>
</evidence>
<dbReference type="GO" id="GO:0003964">
    <property type="term" value="F:RNA-directed DNA polymerase activity"/>
    <property type="evidence" value="ECO:0007669"/>
    <property type="project" value="UniProtKB-KW"/>
</dbReference>
<protein>
    <recommendedName>
        <fullName evidence="7">Reverse transcriptase RNase H-like domain-containing protein</fullName>
    </recommendedName>
</protein>
<keyword evidence="1" id="KW-0808">Transferase</keyword>
<dbReference type="PANTHER" id="PTHR37984:SF5">
    <property type="entry name" value="PROTEIN NYNRIN-LIKE"/>
    <property type="match status" value="1"/>
</dbReference>
<reference evidence="8" key="1">
    <citation type="journal article" date="2022" name="bioRxiv">
        <title>Sequencing and chromosome-scale assembly of the giantPleurodeles waltlgenome.</title>
        <authorList>
            <person name="Brown T."/>
            <person name="Elewa A."/>
            <person name="Iarovenko S."/>
            <person name="Subramanian E."/>
            <person name="Araus A.J."/>
            <person name="Petzold A."/>
            <person name="Susuki M."/>
            <person name="Suzuki K.-i.T."/>
            <person name="Hayashi T."/>
            <person name="Toyoda A."/>
            <person name="Oliveira C."/>
            <person name="Osipova E."/>
            <person name="Leigh N.D."/>
            <person name="Simon A."/>
            <person name="Yun M.H."/>
        </authorList>
    </citation>
    <scope>NUCLEOTIDE SEQUENCE</scope>
    <source>
        <strain evidence="8">20211129_DDA</strain>
        <tissue evidence="8">Liver</tissue>
    </source>
</reference>
<keyword evidence="4" id="KW-0255">Endonuclease</keyword>
<dbReference type="CDD" id="cd09274">
    <property type="entry name" value="RNase_HI_RT_Ty3"/>
    <property type="match status" value="1"/>
</dbReference>
<keyword evidence="2" id="KW-0548">Nucleotidyltransferase</keyword>
<evidence type="ECO:0000259" key="7">
    <source>
        <dbReference type="Pfam" id="PF17917"/>
    </source>
</evidence>
<dbReference type="GO" id="GO:0016787">
    <property type="term" value="F:hydrolase activity"/>
    <property type="evidence" value="ECO:0007669"/>
    <property type="project" value="UniProtKB-KW"/>
</dbReference>
<dbReference type="PANTHER" id="PTHR37984">
    <property type="entry name" value="PROTEIN CBG26694"/>
    <property type="match status" value="1"/>
</dbReference>
<dbReference type="InterPro" id="IPR050951">
    <property type="entry name" value="Retrovirus_Pol_polyprotein"/>
</dbReference>
<evidence type="ECO:0000256" key="1">
    <source>
        <dbReference type="ARBA" id="ARBA00022679"/>
    </source>
</evidence>
<evidence type="ECO:0000256" key="4">
    <source>
        <dbReference type="ARBA" id="ARBA00022759"/>
    </source>
</evidence>
<dbReference type="Proteomes" id="UP001066276">
    <property type="component" value="Chromosome 3_2"/>
</dbReference>
<accession>A0AAV7TY76</accession>
<dbReference type="Gene3D" id="3.30.70.270">
    <property type="match status" value="1"/>
</dbReference>
<gene>
    <name evidence="8" type="ORF">NDU88_006652</name>
</gene>
<keyword evidence="3" id="KW-0540">Nuclease</keyword>
<proteinExistence type="predicted"/>
<dbReference type="EMBL" id="JANPWB010000006">
    <property type="protein sequence ID" value="KAJ1181445.1"/>
    <property type="molecule type" value="Genomic_DNA"/>
</dbReference>
<dbReference type="InterPro" id="IPR041373">
    <property type="entry name" value="RT_RNaseH"/>
</dbReference>
<sequence length="181" mass="20876">MVECYSKFIPNMAQKTSAMRELLRKGKEFKWSGKCEEEFCLVKQCLNSASNLGSFDTTDESWVLTDVSSKGLGMVLMQKKNGVERTVLFVPRGLRGVECYSVMEKEALAVYWSVRKLRKFFFGRKFLIKTDHKPLREVFCKKGIDLVSHRIGKWVVALQEFDFEVVSIPGIDNVLADCQRW</sequence>
<evidence type="ECO:0000256" key="2">
    <source>
        <dbReference type="ARBA" id="ARBA00022695"/>
    </source>
</evidence>
<evidence type="ECO:0000313" key="8">
    <source>
        <dbReference type="EMBL" id="KAJ1181445.1"/>
    </source>
</evidence>
<feature type="domain" description="Reverse transcriptase RNase H-like" evidence="7">
    <location>
        <begin position="57"/>
        <end position="161"/>
    </location>
</feature>
<dbReference type="InterPro" id="IPR043502">
    <property type="entry name" value="DNA/RNA_pol_sf"/>
</dbReference>
<organism evidence="8 9">
    <name type="scientific">Pleurodeles waltl</name>
    <name type="common">Iberian ribbed newt</name>
    <dbReference type="NCBI Taxonomy" id="8319"/>
    <lineage>
        <taxon>Eukaryota</taxon>
        <taxon>Metazoa</taxon>
        <taxon>Chordata</taxon>
        <taxon>Craniata</taxon>
        <taxon>Vertebrata</taxon>
        <taxon>Euteleostomi</taxon>
        <taxon>Amphibia</taxon>
        <taxon>Batrachia</taxon>
        <taxon>Caudata</taxon>
        <taxon>Salamandroidea</taxon>
        <taxon>Salamandridae</taxon>
        <taxon>Pleurodelinae</taxon>
        <taxon>Pleurodeles</taxon>
    </lineage>
</organism>
<keyword evidence="5" id="KW-0378">Hydrolase</keyword>